<sequence length="147" mass="16565">MDIPKRNFSGQQPLSLEVLEQGFHLTRPKPADLPKHSLAKVEESTLNPGVGEAALKSQDQGYFEIANKLRQINFDAKFFRFGMEHLNIQLYKGRSFLTVKQYTTGSSLRLRKRKQLVLPAADNLMRPIPAPAVTLSQQPHTILVGKN</sequence>
<keyword evidence="2" id="KW-1185">Reference proteome</keyword>
<comment type="caution">
    <text evidence="1">The sequence shown here is derived from an EMBL/GenBank/DDBJ whole genome shotgun (WGS) entry which is preliminary data.</text>
</comment>
<protein>
    <submittedName>
        <fullName evidence="1">Uncharacterized protein</fullName>
    </submittedName>
</protein>
<evidence type="ECO:0000313" key="2">
    <source>
        <dbReference type="Proteomes" id="UP000055048"/>
    </source>
</evidence>
<dbReference type="Proteomes" id="UP000055048">
    <property type="component" value="Unassembled WGS sequence"/>
</dbReference>
<dbReference type="AlphaFoldDB" id="A0A0V0TI24"/>
<gene>
    <name evidence="1" type="ORF">T05_9221</name>
</gene>
<evidence type="ECO:0000313" key="1">
    <source>
        <dbReference type="EMBL" id="KRX38680.1"/>
    </source>
</evidence>
<reference evidence="1 2" key="1">
    <citation type="submission" date="2015-01" db="EMBL/GenBank/DDBJ databases">
        <title>Evolution of Trichinella species and genotypes.</title>
        <authorList>
            <person name="Korhonen P.K."/>
            <person name="Edoardo P."/>
            <person name="Giuseppe L.R."/>
            <person name="Gasser R.B."/>
        </authorList>
    </citation>
    <scope>NUCLEOTIDE SEQUENCE [LARGE SCALE GENOMIC DNA]</scope>
    <source>
        <strain evidence="1">ISS417</strain>
    </source>
</reference>
<organism evidence="1 2">
    <name type="scientific">Trichinella murrelli</name>
    <dbReference type="NCBI Taxonomy" id="144512"/>
    <lineage>
        <taxon>Eukaryota</taxon>
        <taxon>Metazoa</taxon>
        <taxon>Ecdysozoa</taxon>
        <taxon>Nematoda</taxon>
        <taxon>Enoplea</taxon>
        <taxon>Dorylaimia</taxon>
        <taxon>Trichinellida</taxon>
        <taxon>Trichinellidae</taxon>
        <taxon>Trichinella</taxon>
    </lineage>
</organism>
<proteinExistence type="predicted"/>
<name>A0A0V0TI24_9BILA</name>
<accession>A0A0V0TI24</accession>
<dbReference type="EMBL" id="JYDJ01000258">
    <property type="protein sequence ID" value="KRX38680.1"/>
    <property type="molecule type" value="Genomic_DNA"/>
</dbReference>